<proteinExistence type="predicted"/>
<dbReference type="PROSITE" id="PS51318">
    <property type="entry name" value="TAT"/>
    <property type="match status" value="1"/>
</dbReference>
<evidence type="ECO:0000313" key="2">
    <source>
        <dbReference type="EMBL" id="RCU46691.1"/>
    </source>
</evidence>
<evidence type="ECO:0000313" key="3">
    <source>
        <dbReference type="Proteomes" id="UP000252189"/>
    </source>
</evidence>
<accession>A0A368NAY9</accession>
<comment type="caution">
    <text evidence="2">The sequence shown here is derived from an EMBL/GenBank/DDBJ whole genome shotgun (WGS) entry which is preliminary data.</text>
</comment>
<sequence length="443" mass="48505">MVPNTPADDTSPTRRAFLRRGAGAVATGVAAATAGCTSALPPLGSAQRFGRIDVPDADPPRYRRWLPAPSAVDGVEAERYAFLFRRPGALDYPAPVRFTTPRKRLLSHLDHFGVGYPNYDRLLYTPFGTVLAGDFAAVAVAETLVRSGYAAAGTHRDYDLFARDDVPRRVAVRDGTIVRSSRRVHDHPRIDALLDARAGRIDRYHNATPGVERLTDTVGESRMVEYIPPTDDPPEGRYWRKCEGFRFDGDIAYHVMTFLYPEGHTPPEADLRDRAVDGTVLTREVANSDFRIDGRLVTVEGRIPPGEGIDPGDITPPYPPQVTWGYDRERDPRAITLRHEAGDAVPADTLSLRFGVDAPDGLFTLPASRPFPTDTDRLTPGETATVDVRDRPTVGVIDPDEVDHDAADPYAAAEPRPATRMQVSYAPSSSSRPLFAVPLEGSS</sequence>
<dbReference type="InterPro" id="IPR006311">
    <property type="entry name" value="TAT_signal"/>
</dbReference>
<dbReference type="AlphaFoldDB" id="A0A368NAY9"/>
<organism evidence="2 3">
    <name type="scientific">Haloplanus salinus</name>
    <dbReference type="NCBI Taxonomy" id="1126245"/>
    <lineage>
        <taxon>Archaea</taxon>
        <taxon>Methanobacteriati</taxon>
        <taxon>Methanobacteriota</taxon>
        <taxon>Stenosarchaea group</taxon>
        <taxon>Halobacteria</taxon>
        <taxon>Halobacteriales</taxon>
        <taxon>Haloferacaceae</taxon>
        <taxon>Haloplanus</taxon>
    </lineage>
</organism>
<dbReference type="RefSeq" id="WP_114448245.1">
    <property type="nucleotide sequence ID" value="NZ_QPHM01000001.1"/>
</dbReference>
<feature type="compositionally biased region" description="Polar residues" evidence="1">
    <location>
        <begin position="421"/>
        <end position="432"/>
    </location>
</feature>
<dbReference type="OrthoDB" id="303179at2157"/>
<evidence type="ECO:0000256" key="1">
    <source>
        <dbReference type="SAM" id="MobiDB-lite"/>
    </source>
</evidence>
<protein>
    <submittedName>
        <fullName evidence="2">Uncharacterized protein</fullName>
    </submittedName>
</protein>
<reference evidence="2 3" key="1">
    <citation type="submission" date="2018-07" db="EMBL/GenBank/DDBJ databases">
        <title>Genome sequences of Haloplanus salinus JCM 18368T.</title>
        <authorList>
            <person name="Kim Y.B."/>
            <person name="Roh S.W."/>
        </authorList>
    </citation>
    <scope>NUCLEOTIDE SEQUENCE [LARGE SCALE GENOMIC DNA]</scope>
    <source>
        <strain evidence="2 3">JCM 18368</strain>
    </source>
</reference>
<feature type="region of interest" description="Disordered" evidence="1">
    <location>
        <begin position="394"/>
        <end position="443"/>
    </location>
</feature>
<name>A0A368NAY9_9EURY</name>
<dbReference type="EMBL" id="QPHM01000001">
    <property type="protein sequence ID" value="RCU46691.1"/>
    <property type="molecule type" value="Genomic_DNA"/>
</dbReference>
<dbReference type="Proteomes" id="UP000252189">
    <property type="component" value="Unassembled WGS sequence"/>
</dbReference>
<keyword evidence="3" id="KW-1185">Reference proteome</keyword>
<gene>
    <name evidence="2" type="ORF">DU504_04865</name>
</gene>